<organism evidence="2">
    <name type="scientific">Deinococcus sonorensis KR-87</name>
    <dbReference type="NCBI Taxonomy" id="694439"/>
    <lineage>
        <taxon>Bacteria</taxon>
        <taxon>Thermotogati</taxon>
        <taxon>Deinococcota</taxon>
        <taxon>Deinococci</taxon>
        <taxon>Deinococcales</taxon>
        <taxon>Deinococcaceae</taxon>
        <taxon>Deinococcus</taxon>
    </lineage>
</organism>
<protein>
    <recommendedName>
        <fullName evidence="3">DUF1049 domain-containing protein</fullName>
    </recommendedName>
</protein>
<keyword evidence="1" id="KW-0812">Transmembrane</keyword>
<dbReference type="AlphaFoldDB" id="A0AAU7UDR4"/>
<dbReference type="KEGG" id="dsc:ABOD76_10355"/>
<proteinExistence type="predicted"/>
<evidence type="ECO:0008006" key="3">
    <source>
        <dbReference type="Google" id="ProtNLM"/>
    </source>
</evidence>
<reference evidence="2" key="1">
    <citation type="submission" date="2024-06" db="EMBL/GenBank/DDBJ databases">
        <title>Draft Genome Sequence of Deinococcus sonorensis Type Strain KR-87, a Biofilm Producing Representative of the Genus Deinococcus.</title>
        <authorList>
            <person name="Boren L.S."/>
            <person name="Grosso R.A."/>
            <person name="Hugenberg-Cox A.N."/>
            <person name="Hill J.T.E."/>
            <person name="Albert C.M."/>
            <person name="Tuohy J.M."/>
        </authorList>
    </citation>
    <scope>NUCLEOTIDE SEQUENCE</scope>
    <source>
        <strain evidence="2">KR-87</strain>
    </source>
</reference>
<sequence>MNSVLARGLTIFGLIVLVVAAVLLGKNVYDINILHAVAIANRSSSYFNPVFEVMIATGLALVAGLLLGLGLSRLRRRQA</sequence>
<keyword evidence="1" id="KW-1133">Transmembrane helix</keyword>
<name>A0AAU7UDR4_9DEIO</name>
<dbReference type="RefSeq" id="WP_350244762.1">
    <property type="nucleotide sequence ID" value="NZ_CP158299.1"/>
</dbReference>
<feature type="transmembrane region" description="Helical" evidence="1">
    <location>
        <begin position="49"/>
        <end position="71"/>
    </location>
</feature>
<keyword evidence="1" id="KW-0472">Membrane</keyword>
<gene>
    <name evidence="2" type="ORF">ABOD76_10355</name>
</gene>
<dbReference type="EMBL" id="CP158299">
    <property type="protein sequence ID" value="XBV86685.1"/>
    <property type="molecule type" value="Genomic_DNA"/>
</dbReference>
<evidence type="ECO:0000256" key="1">
    <source>
        <dbReference type="SAM" id="Phobius"/>
    </source>
</evidence>
<accession>A0AAU7UDR4</accession>
<evidence type="ECO:0000313" key="2">
    <source>
        <dbReference type="EMBL" id="XBV86685.1"/>
    </source>
</evidence>